<comment type="similarity">
    <text evidence="2 8">Belongs to the EMP24/GP25L family.</text>
</comment>
<evidence type="ECO:0000256" key="7">
    <source>
        <dbReference type="ARBA" id="ARBA00023136"/>
    </source>
</evidence>
<keyword evidence="13" id="KW-1185">Reference proteome</keyword>
<keyword evidence="6 9" id="KW-1133">Transmembrane helix</keyword>
<dbReference type="InterPro" id="IPR009038">
    <property type="entry name" value="GOLD_dom"/>
</dbReference>
<dbReference type="FunCoup" id="A0A7M7J2I1">
    <property type="interactions" value="2267"/>
</dbReference>
<dbReference type="Pfam" id="PF01105">
    <property type="entry name" value="EMP24_GP25L"/>
    <property type="match status" value="1"/>
</dbReference>
<sequence>MNLQLCILGFVLLVSQAQCIMWYMEPNTQKCLKEEIQGNVLVNGEYEVSEVPGQKINFLTRDSKGHILAQKDDIQQGKLSKFSFVTETYDTFEICFTSHVSPHERGMRQEVSLNVKKGIEAKSYEGVSIGEAAKLKPIEVELKRLEDLSEAIVQDFARMRKNEEEMRDTNEATNSRVLYFSIFSMLCLLSLATWQVFYLRRFFRAKKLIE</sequence>
<feature type="chain" id="PRO_5029463393" description="GOLD domain-containing protein" evidence="10">
    <location>
        <begin position="18"/>
        <end position="210"/>
    </location>
</feature>
<evidence type="ECO:0000256" key="6">
    <source>
        <dbReference type="ARBA" id="ARBA00022989"/>
    </source>
</evidence>
<evidence type="ECO:0000313" key="13">
    <source>
        <dbReference type="Proteomes" id="UP000002358"/>
    </source>
</evidence>
<dbReference type="Proteomes" id="UP000002358">
    <property type="component" value="Chromosome 4"/>
</dbReference>
<feature type="signal peptide" evidence="10">
    <location>
        <begin position="1"/>
        <end position="17"/>
    </location>
</feature>
<dbReference type="InterPro" id="IPR015720">
    <property type="entry name" value="Emp24-like"/>
</dbReference>
<evidence type="ECO:0000256" key="1">
    <source>
        <dbReference type="ARBA" id="ARBA00004479"/>
    </source>
</evidence>
<dbReference type="GO" id="GO:0016020">
    <property type="term" value="C:membrane"/>
    <property type="evidence" value="ECO:0007669"/>
    <property type="project" value="UniProtKB-SubCell"/>
</dbReference>
<accession>A0A7M7J2I1</accession>
<dbReference type="SMART" id="SM01190">
    <property type="entry name" value="EMP24_GP25L"/>
    <property type="match status" value="1"/>
</dbReference>
<evidence type="ECO:0000259" key="11">
    <source>
        <dbReference type="PROSITE" id="PS50866"/>
    </source>
</evidence>
<feature type="transmembrane region" description="Helical" evidence="9">
    <location>
        <begin position="177"/>
        <end position="199"/>
    </location>
</feature>
<dbReference type="InParanoid" id="A0A7M7J2I1"/>
<evidence type="ECO:0000256" key="8">
    <source>
        <dbReference type="RuleBase" id="RU003827"/>
    </source>
</evidence>
<dbReference type="OrthoDB" id="759142at2759"/>
<proteinExistence type="inferred from homology"/>
<feature type="domain" description="GOLD" evidence="11">
    <location>
        <begin position="29"/>
        <end position="117"/>
    </location>
</feature>
<name>A0A7M7J2I1_NASVI</name>
<keyword evidence="7 9" id="KW-0472">Membrane</keyword>
<keyword evidence="3" id="KW-0217">Developmental protein</keyword>
<keyword evidence="5 10" id="KW-0732">Signal</keyword>
<dbReference type="PROSITE" id="PS50866">
    <property type="entry name" value="GOLD"/>
    <property type="match status" value="1"/>
</dbReference>
<dbReference type="EnsemblMetazoa" id="XM_016989975">
    <property type="protein sequence ID" value="XP_016845464"/>
    <property type="gene ID" value="LOC100114539"/>
</dbReference>
<keyword evidence="4 8" id="KW-0812">Transmembrane</keyword>
<organism evidence="12 13">
    <name type="scientific">Nasonia vitripennis</name>
    <name type="common">Parasitic wasp</name>
    <dbReference type="NCBI Taxonomy" id="7425"/>
    <lineage>
        <taxon>Eukaryota</taxon>
        <taxon>Metazoa</taxon>
        <taxon>Ecdysozoa</taxon>
        <taxon>Arthropoda</taxon>
        <taxon>Hexapoda</taxon>
        <taxon>Insecta</taxon>
        <taxon>Pterygota</taxon>
        <taxon>Neoptera</taxon>
        <taxon>Endopterygota</taxon>
        <taxon>Hymenoptera</taxon>
        <taxon>Apocrita</taxon>
        <taxon>Proctotrupomorpha</taxon>
        <taxon>Chalcidoidea</taxon>
        <taxon>Pteromalidae</taxon>
        <taxon>Pteromalinae</taxon>
        <taxon>Nasonia</taxon>
    </lineage>
</organism>
<evidence type="ECO:0000313" key="12">
    <source>
        <dbReference type="EnsemblMetazoa" id="XP_016845464"/>
    </source>
</evidence>
<evidence type="ECO:0000256" key="5">
    <source>
        <dbReference type="ARBA" id="ARBA00022729"/>
    </source>
</evidence>
<gene>
    <name evidence="12" type="primary">100114539</name>
</gene>
<dbReference type="PANTHER" id="PTHR22811">
    <property type="entry name" value="TRANSMEMBRANE EMP24 DOMAIN-CONTAINING PROTEIN"/>
    <property type="match status" value="1"/>
</dbReference>
<comment type="subcellular location">
    <subcellularLocation>
        <location evidence="1 8">Membrane</location>
        <topology evidence="1 8">Single-pass type I membrane protein</topology>
    </subcellularLocation>
</comment>
<evidence type="ECO:0000256" key="4">
    <source>
        <dbReference type="ARBA" id="ARBA00022692"/>
    </source>
</evidence>
<protein>
    <recommendedName>
        <fullName evidence="11">GOLD domain-containing protein</fullName>
    </recommendedName>
</protein>
<evidence type="ECO:0000256" key="2">
    <source>
        <dbReference type="ARBA" id="ARBA00007104"/>
    </source>
</evidence>
<dbReference type="AlphaFoldDB" id="A0A7M7J2I1"/>
<reference evidence="12" key="1">
    <citation type="submission" date="2021-01" db="UniProtKB">
        <authorList>
            <consortium name="EnsemblMetazoa"/>
        </authorList>
    </citation>
    <scope>IDENTIFICATION</scope>
</reference>
<evidence type="ECO:0000256" key="3">
    <source>
        <dbReference type="ARBA" id="ARBA00022473"/>
    </source>
</evidence>
<dbReference type="SMR" id="A0A7M7J2I1"/>
<evidence type="ECO:0000256" key="10">
    <source>
        <dbReference type="SAM" id="SignalP"/>
    </source>
</evidence>
<evidence type="ECO:0000256" key="9">
    <source>
        <dbReference type="SAM" id="Phobius"/>
    </source>
</evidence>